<comment type="pathway">
    <text evidence="1 7">Porphyrin-containing compound metabolism; protoheme biosynthesis.</text>
</comment>
<gene>
    <name evidence="7" type="primary">cpfC</name>
    <name evidence="9" type="ORF">AWH69_11005</name>
</gene>
<dbReference type="NCBIfam" id="TIGR00109">
    <property type="entry name" value="hemH"/>
    <property type="match status" value="1"/>
</dbReference>
<dbReference type="CDD" id="cd00419">
    <property type="entry name" value="Ferrochelatase_C"/>
    <property type="match status" value="1"/>
</dbReference>
<keyword evidence="4 7" id="KW-0456">Lyase</keyword>
<evidence type="ECO:0000256" key="5">
    <source>
        <dbReference type="ARBA" id="ARBA00023244"/>
    </source>
</evidence>
<dbReference type="AlphaFoldDB" id="A0A176QB93"/>
<comment type="caution">
    <text evidence="9">The sequence shown here is derived from an EMBL/GenBank/DDBJ whole genome shotgun (WGS) entry which is preliminary data.</text>
</comment>
<keyword evidence="5 7" id="KW-0627">Porphyrin biosynthesis</keyword>
<dbReference type="RefSeq" id="WP_068275384.1">
    <property type="nucleotide sequence ID" value="NZ_CAJFZZ010000084.1"/>
</dbReference>
<dbReference type="PANTHER" id="PTHR11108">
    <property type="entry name" value="FERROCHELATASE"/>
    <property type="match status" value="1"/>
</dbReference>
<sequence length="367" mass="39767">MPHDAIAPYDAIILHSFGGPEGPDEVLPFLRRVTGGKGIPDERLREVGAHYDLFGGRSPINDHGRRLVAELTEELRRREIDVPVRLGNRHSPPFTADVLAELADEGARHVLAIRTSAWQSYSSCRSYREDLAAALADVRVDGLDVDLEFVRPYGQHPGFAQTNAELVTAALREVLEDDEAPALLFVTHSIPETMDITSGPGDAEERAYSRGHADLGAAICDHASEQLGREITGELTFCSRSGPPSMPWLEPDVGDRIEELAAEGVRTVVVVPIGFVSDHMEVIYDLDTEAAATAKEHGVRLVRVPTVGTHPAFVEGLADLAQERAAMRRGEDVEPRAWAGLVPAATPCRPGCCPNLREALPAVGEHA</sequence>
<organism evidence="9 10">
    <name type="scientific">Janibacter melonis</name>
    <dbReference type="NCBI Taxonomy" id="262209"/>
    <lineage>
        <taxon>Bacteria</taxon>
        <taxon>Bacillati</taxon>
        <taxon>Actinomycetota</taxon>
        <taxon>Actinomycetes</taxon>
        <taxon>Micrococcales</taxon>
        <taxon>Intrasporangiaceae</taxon>
        <taxon>Janibacter</taxon>
    </lineage>
</organism>
<evidence type="ECO:0000313" key="10">
    <source>
        <dbReference type="Proteomes" id="UP000076976"/>
    </source>
</evidence>
<comment type="catalytic activity">
    <reaction evidence="6">
        <text>Fe-coproporphyrin III + 2 H(+) = coproporphyrin III + Fe(2+)</text>
        <dbReference type="Rhea" id="RHEA:49572"/>
        <dbReference type="ChEBI" id="CHEBI:15378"/>
        <dbReference type="ChEBI" id="CHEBI:29033"/>
        <dbReference type="ChEBI" id="CHEBI:68438"/>
        <dbReference type="ChEBI" id="CHEBI:131725"/>
        <dbReference type="EC" id="4.99.1.9"/>
    </reaction>
    <physiologicalReaction direction="right-to-left" evidence="6">
        <dbReference type="Rhea" id="RHEA:49574"/>
    </physiologicalReaction>
</comment>
<evidence type="ECO:0000256" key="6">
    <source>
        <dbReference type="ARBA" id="ARBA00024536"/>
    </source>
</evidence>
<feature type="binding site" evidence="7">
    <location>
        <position position="188"/>
    </location>
    <ligand>
        <name>Fe(2+)</name>
        <dbReference type="ChEBI" id="CHEBI:29033"/>
    </ligand>
</feature>
<keyword evidence="10" id="KW-1185">Reference proteome</keyword>
<comment type="similarity">
    <text evidence="7 8">Belongs to the ferrochelatase family.</text>
</comment>
<evidence type="ECO:0000256" key="8">
    <source>
        <dbReference type="RuleBase" id="RU004185"/>
    </source>
</evidence>
<name>A0A176QB93_9MICO</name>
<dbReference type="STRING" id="262209.AWH69_11005"/>
<keyword evidence="7" id="KW-0479">Metal-binding</keyword>
<evidence type="ECO:0000256" key="1">
    <source>
        <dbReference type="ARBA" id="ARBA00004744"/>
    </source>
</evidence>
<dbReference type="GO" id="GO:0006783">
    <property type="term" value="P:heme biosynthetic process"/>
    <property type="evidence" value="ECO:0007669"/>
    <property type="project" value="UniProtKB-UniRule"/>
</dbReference>
<evidence type="ECO:0000313" key="9">
    <source>
        <dbReference type="EMBL" id="OAB86927.1"/>
    </source>
</evidence>
<feature type="binding site" evidence="7">
    <location>
        <position position="58"/>
    </location>
    <ligand>
        <name>Fe-coproporphyrin III</name>
        <dbReference type="ChEBI" id="CHEBI:68438"/>
    </ligand>
</feature>
<dbReference type="InterPro" id="IPR033644">
    <property type="entry name" value="Ferrochelatase_C"/>
</dbReference>
<dbReference type="GO" id="GO:0046872">
    <property type="term" value="F:metal ion binding"/>
    <property type="evidence" value="ECO:0007669"/>
    <property type="project" value="UniProtKB-KW"/>
</dbReference>
<dbReference type="InterPro" id="IPR033659">
    <property type="entry name" value="Ferrochelatase_N"/>
</dbReference>
<comment type="function">
    <text evidence="7">Involved in coproporphyrin-dependent heme b biosynthesis. Catalyzes the insertion of ferrous iron into coproporphyrin III to form Fe-coproporphyrin III.</text>
</comment>
<feature type="binding site" evidence="7">
    <location>
        <position position="281"/>
    </location>
    <ligand>
        <name>Fe(2+)</name>
        <dbReference type="ChEBI" id="CHEBI:29033"/>
    </ligand>
</feature>
<comment type="caution">
    <text evidence="7">Lacks conserved residue(s) required for the propagation of feature annotation.</text>
</comment>
<feature type="binding site" evidence="7">
    <location>
        <position position="127"/>
    </location>
    <ligand>
        <name>Fe-coproporphyrin III</name>
        <dbReference type="ChEBI" id="CHEBI:68438"/>
    </ligand>
</feature>
<dbReference type="Pfam" id="PF00762">
    <property type="entry name" value="Ferrochelatase"/>
    <property type="match status" value="1"/>
</dbReference>
<dbReference type="EC" id="4.99.1.9" evidence="7"/>
<protein>
    <recommendedName>
        <fullName evidence="7">Coproporphyrin III ferrochelatase</fullName>
        <ecNumber evidence="7">4.99.1.9</ecNumber>
    </recommendedName>
</protein>
<evidence type="ECO:0000256" key="7">
    <source>
        <dbReference type="HAMAP-Rule" id="MF_00323"/>
    </source>
</evidence>
<dbReference type="HAMAP" id="MF_00323">
    <property type="entry name" value="Ferrochelatase"/>
    <property type="match status" value="1"/>
</dbReference>
<comment type="subcellular location">
    <subcellularLocation>
        <location evidence="7">Cytoplasm</location>
    </subcellularLocation>
</comment>
<dbReference type="InterPro" id="IPR001015">
    <property type="entry name" value="Ferrochelatase"/>
</dbReference>
<dbReference type="GO" id="GO:0005737">
    <property type="term" value="C:cytoplasm"/>
    <property type="evidence" value="ECO:0007669"/>
    <property type="project" value="UniProtKB-SubCell"/>
</dbReference>
<dbReference type="UniPathway" id="UPA00252"/>
<proteinExistence type="inferred from homology"/>
<evidence type="ECO:0000256" key="3">
    <source>
        <dbReference type="ARBA" id="ARBA00023133"/>
    </source>
</evidence>
<dbReference type="GO" id="GO:0004325">
    <property type="term" value="F:ferrochelatase activity"/>
    <property type="evidence" value="ECO:0007669"/>
    <property type="project" value="UniProtKB-UniRule"/>
</dbReference>
<dbReference type="Proteomes" id="UP000076976">
    <property type="component" value="Unassembled WGS sequence"/>
</dbReference>
<accession>A0A176QB93</accession>
<evidence type="ECO:0000256" key="2">
    <source>
        <dbReference type="ARBA" id="ARBA00023004"/>
    </source>
</evidence>
<reference evidence="9 10" key="1">
    <citation type="submission" date="2016-01" db="EMBL/GenBank/DDBJ databases">
        <title>Janibacter melonis strain CD11_4 genome sequencing and assembly.</title>
        <authorList>
            <person name="Nair G.R."/>
            <person name="Kaur G."/>
            <person name="Chander A.M."/>
            <person name="Mayilraj S."/>
        </authorList>
    </citation>
    <scope>NUCLEOTIDE SEQUENCE [LARGE SCALE GENOMIC DNA]</scope>
    <source>
        <strain evidence="9 10">CD11-4</strain>
    </source>
</reference>
<evidence type="ECO:0000256" key="4">
    <source>
        <dbReference type="ARBA" id="ARBA00023239"/>
    </source>
</evidence>
<keyword evidence="7" id="KW-0963">Cytoplasm</keyword>
<dbReference type="SUPFAM" id="SSF53800">
    <property type="entry name" value="Chelatase"/>
    <property type="match status" value="1"/>
</dbReference>
<keyword evidence="3 7" id="KW-0350">Heme biosynthesis</keyword>
<dbReference type="PANTHER" id="PTHR11108:SF1">
    <property type="entry name" value="FERROCHELATASE, MITOCHONDRIAL"/>
    <property type="match status" value="1"/>
</dbReference>
<dbReference type="Gene3D" id="3.40.50.1400">
    <property type="match status" value="2"/>
</dbReference>
<dbReference type="CDD" id="cd03411">
    <property type="entry name" value="Ferrochelatase_N"/>
    <property type="match status" value="1"/>
</dbReference>
<dbReference type="EMBL" id="LQZG01000003">
    <property type="protein sequence ID" value="OAB86927.1"/>
    <property type="molecule type" value="Genomic_DNA"/>
</dbReference>
<keyword evidence="2 7" id="KW-0408">Iron</keyword>